<comment type="caution">
    <text evidence="2">The sequence shown here is derived from an EMBL/GenBank/DDBJ whole genome shotgun (WGS) entry which is preliminary data.</text>
</comment>
<protein>
    <submittedName>
        <fullName evidence="2">Uncharacterized protein</fullName>
    </submittedName>
</protein>
<dbReference type="Proteomes" id="UP001347796">
    <property type="component" value="Unassembled WGS sequence"/>
</dbReference>
<name>A0AAN8JH11_PATCE</name>
<sequence>MANEVVKVPLEVDKNSGLVGEDDEKNLDYCKCRLEEDKASPDVVKKTLETNENKWWFQPLMLLFLHLTLLCIVFQVFLQCPTWSRTMVGFAVVQVMIIFLVYLMRHYRNRNMSHRKNTFTFLLVFSATELIIYGFTLPERTETEFDRCYMAVDDILLFIILAGLFCAQLVILACTQHPCWYKLAFKYNNYSPSVS</sequence>
<feature type="transmembrane region" description="Helical" evidence="1">
    <location>
        <begin position="55"/>
        <end position="77"/>
    </location>
</feature>
<organism evidence="2 3">
    <name type="scientific">Patella caerulea</name>
    <name type="common">Rayed Mediterranean limpet</name>
    <dbReference type="NCBI Taxonomy" id="87958"/>
    <lineage>
        <taxon>Eukaryota</taxon>
        <taxon>Metazoa</taxon>
        <taxon>Spiralia</taxon>
        <taxon>Lophotrochozoa</taxon>
        <taxon>Mollusca</taxon>
        <taxon>Gastropoda</taxon>
        <taxon>Patellogastropoda</taxon>
        <taxon>Patelloidea</taxon>
        <taxon>Patellidae</taxon>
        <taxon>Patella</taxon>
    </lineage>
</organism>
<feature type="transmembrane region" description="Helical" evidence="1">
    <location>
        <begin position="117"/>
        <end position="135"/>
    </location>
</feature>
<proteinExistence type="predicted"/>
<accession>A0AAN8JH11</accession>
<dbReference type="EMBL" id="JAZGQO010000011">
    <property type="protein sequence ID" value="KAK6174049.1"/>
    <property type="molecule type" value="Genomic_DNA"/>
</dbReference>
<dbReference type="AlphaFoldDB" id="A0AAN8JH11"/>
<keyword evidence="1" id="KW-0472">Membrane</keyword>
<evidence type="ECO:0000313" key="2">
    <source>
        <dbReference type="EMBL" id="KAK6174049.1"/>
    </source>
</evidence>
<evidence type="ECO:0000256" key="1">
    <source>
        <dbReference type="SAM" id="Phobius"/>
    </source>
</evidence>
<keyword evidence="1" id="KW-0812">Transmembrane</keyword>
<evidence type="ECO:0000313" key="3">
    <source>
        <dbReference type="Proteomes" id="UP001347796"/>
    </source>
</evidence>
<keyword evidence="1" id="KW-1133">Transmembrane helix</keyword>
<feature type="transmembrane region" description="Helical" evidence="1">
    <location>
        <begin position="155"/>
        <end position="174"/>
    </location>
</feature>
<reference evidence="2 3" key="1">
    <citation type="submission" date="2024-01" db="EMBL/GenBank/DDBJ databases">
        <title>The genome of the rayed Mediterranean limpet Patella caerulea (Linnaeus, 1758).</title>
        <authorList>
            <person name="Anh-Thu Weber A."/>
            <person name="Halstead-Nussloch G."/>
        </authorList>
    </citation>
    <scope>NUCLEOTIDE SEQUENCE [LARGE SCALE GENOMIC DNA]</scope>
    <source>
        <strain evidence="2">AATW-2023a</strain>
        <tissue evidence="2">Whole specimen</tissue>
    </source>
</reference>
<feature type="transmembrane region" description="Helical" evidence="1">
    <location>
        <begin position="83"/>
        <end position="105"/>
    </location>
</feature>
<keyword evidence="3" id="KW-1185">Reference proteome</keyword>
<gene>
    <name evidence="2" type="ORF">SNE40_017395</name>
</gene>